<dbReference type="EMBL" id="GECU01007008">
    <property type="protein sequence ID" value="JAT00699.1"/>
    <property type="molecule type" value="Transcribed_RNA"/>
</dbReference>
<gene>
    <name evidence="1" type="ORF">g.58071</name>
</gene>
<sequence length="138" mass="15695">ETMSGRAGNDIASAVRRILDVVVDENDISDLTTWSDSCVPQNRNSIMSNAVLDFLRDNPSVSSVTMQYSLPGHSCVQEVDSSHSCIEREMKKHEFYSPIGLVRILKQVSRHQPYRIIQMQPADFKNFTETSKLLNYKE</sequence>
<accession>A0A1B6JN76</accession>
<feature type="non-terminal residue" evidence="1">
    <location>
        <position position="138"/>
    </location>
</feature>
<reference evidence="1" key="1">
    <citation type="submission" date="2015-11" db="EMBL/GenBank/DDBJ databases">
        <title>De novo transcriptome assembly of four potential Pierce s Disease insect vectors from Arizona vineyards.</title>
        <authorList>
            <person name="Tassone E.E."/>
        </authorList>
    </citation>
    <scope>NUCLEOTIDE SEQUENCE</scope>
</reference>
<organism evidence="1">
    <name type="scientific">Homalodisca liturata</name>
    <dbReference type="NCBI Taxonomy" id="320908"/>
    <lineage>
        <taxon>Eukaryota</taxon>
        <taxon>Metazoa</taxon>
        <taxon>Ecdysozoa</taxon>
        <taxon>Arthropoda</taxon>
        <taxon>Hexapoda</taxon>
        <taxon>Insecta</taxon>
        <taxon>Pterygota</taxon>
        <taxon>Neoptera</taxon>
        <taxon>Paraneoptera</taxon>
        <taxon>Hemiptera</taxon>
        <taxon>Auchenorrhyncha</taxon>
        <taxon>Membracoidea</taxon>
        <taxon>Cicadellidae</taxon>
        <taxon>Cicadellinae</taxon>
        <taxon>Proconiini</taxon>
        <taxon>Homalodisca</taxon>
    </lineage>
</organism>
<evidence type="ECO:0000313" key="1">
    <source>
        <dbReference type="EMBL" id="JAT00699.1"/>
    </source>
</evidence>
<feature type="non-terminal residue" evidence="1">
    <location>
        <position position="1"/>
    </location>
</feature>
<dbReference type="AlphaFoldDB" id="A0A1B6JN76"/>
<proteinExistence type="predicted"/>
<name>A0A1B6JN76_9HEMI</name>
<protein>
    <submittedName>
        <fullName evidence="1">Uncharacterized protein</fullName>
    </submittedName>
</protein>